<evidence type="ECO:0000313" key="3">
    <source>
        <dbReference type="Proteomes" id="UP001177023"/>
    </source>
</evidence>
<organism evidence="2 3">
    <name type="scientific">Mesorhabditis spiculigera</name>
    <dbReference type="NCBI Taxonomy" id="96644"/>
    <lineage>
        <taxon>Eukaryota</taxon>
        <taxon>Metazoa</taxon>
        <taxon>Ecdysozoa</taxon>
        <taxon>Nematoda</taxon>
        <taxon>Chromadorea</taxon>
        <taxon>Rhabditida</taxon>
        <taxon>Rhabditina</taxon>
        <taxon>Rhabditomorpha</taxon>
        <taxon>Rhabditoidea</taxon>
        <taxon>Rhabditidae</taxon>
        <taxon>Mesorhabditinae</taxon>
        <taxon>Mesorhabditis</taxon>
    </lineage>
</organism>
<accession>A0AA36G2W7</accession>
<feature type="signal peptide" evidence="1">
    <location>
        <begin position="1"/>
        <end position="15"/>
    </location>
</feature>
<dbReference type="AlphaFoldDB" id="A0AA36G2W7"/>
<protein>
    <submittedName>
        <fullName evidence="2">Uncharacterized protein</fullName>
    </submittedName>
</protein>
<feature type="chain" id="PRO_5041437944" evidence="1">
    <location>
        <begin position="16"/>
        <end position="210"/>
    </location>
</feature>
<evidence type="ECO:0000313" key="2">
    <source>
        <dbReference type="EMBL" id="CAJ0577518.1"/>
    </source>
</evidence>
<dbReference type="Proteomes" id="UP001177023">
    <property type="component" value="Unassembled WGS sequence"/>
</dbReference>
<proteinExistence type="predicted"/>
<gene>
    <name evidence="2" type="ORF">MSPICULIGERA_LOCUS15790</name>
</gene>
<comment type="caution">
    <text evidence="2">The sequence shown here is derived from an EMBL/GenBank/DDBJ whole genome shotgun (WGS) entry which is preliminary data.</text>
</comment>
<keyword evidence="3" id="KW-1185">Reference proteome</keyword>
<feature type="non-terminal residue" evidence="2">
    <location>
        <position position="1"/>
    </location>
</feature>
<reference evidence="2" key="1">
    <citation type="submission" date="2023-06" db="EMBL/GenBank/DDBJ databases">
        <authorList>
            <person name="Delattre M."/>
        </authorList>
    </citation>
    <scope>NUCLEOTIDE SEQUENCE</scope>
    <source>
        <strain evidence="2">AF72</strain>
    </source>
</reference>
<dbReference type="EMBL" id="CATQJA010002651">
    <property type="protein sequence ID" value="CAJ0577518.1"/>
    <property type="molecule type" value="Genomic_DNA"/>
</dbReference>
<sequence>MLSLVALLFLVTVNGNFRDEVFDVERDWQNREYIFNFSSADADDLAVSFHDGFRENTVAMVPLCLLYQRSSGKLTIGFEYLREQPVRSVDKGLNFERQLPDYLKSYFYYQITISLSKTNEVIPPQEPGLQPSFNEWRIIFDNKNYTYRQYVDTDLFDKSQRWYWKVWAKGGTTTEWKVTSIERGTESLGYTMQGWKENADFDERHHVLNL</sequence>
<name>A0AA36G2W7_9BILA</name>
<evidence type="ECO:0000256" key="1">
    <source>
        <dbReference type="SAM" id="SignalP"/>
    </source>
</evidence>
<keyword evidence="1" id="KW-0732">Signal</keyword>